<accession>A0A813CGV5</accession>
<dbReference type="SUPFAM" id="SSF50249">
    <property type="entry name" value="Nucleic acid-binding proteins"/>
    <property type="match status" value="1"/>
</dbReference>
<dbReference type="AlphaFoldDB" id="A0A813CGV5"/>
<dbReference type="InterPro" id="IPR012340">
    <property type="entry name" value="NA-bd_OB-fold"/>
</dbReference>
<dbReference type="Pfam" id="PF00035">
    <property type="entry name" value="dsrm"/>
    <property type="match status" value="2"/>
</dbReference>
<feature type="domain" description="DRBM" evidence="2">
    <location>
        <begin position="117"/>
        <end position="187"/>
    </location>
</feature>
<sequence length="312" mass="35033">MDFKQELNQFLQKHCKRPLTKTDITYTVSKYGTQFQAIVRLNCLNGQEYAGHLMADAKAAEKSAAQQAIEANATLVEAAKTAPADKKRQAQKPPVSAEEREAKKAKQEAGENPAVTPKTELNSLCMKIIGRFLKKGETVYVCNKIGTQYQATVQITSLPEEWGQRAWAGHLCANKQKAEQSAAEIALGDIKGDEKLQELASQFKGKGKGKGKWDVQAMWEMMNNWWTWNNTRERVIEEDVLGELIEWKGHYGWVKTDHDFEHEAKGMRDGKIYMHRKDIEGQPEALAEGQKVKFKLYADGSGLGAEEVTLCV</sequence>
<evidence type="ECO:0000313" key="4">
    <source>
        <dbReference type="Proteomes" id="UP000601435"/>
    </source>
</evidence>
<protein>
    <submittedName>
        <fullName evidence="3">AckA protein</fullName>
    </submittedName>
</protein>
<evidence type="ECO:0000313" key="3">
    <source>
        <dbReference type="EMBL" id="CAE7942878.1"/>
    </source>
</evidence>
<dbReference type="InterPro" id="IPR014720">
    <property type="entry name" value="dsRBD_dom"/>
</dbReference>
<dbReference type="Proteomes" id="UP000601435">
    <property type="component" value="Unassembled WGS sequence"/>
</dbReference>
<proteinExistence type="predicted"/>
<evidence type="ECO:0000256" key="1">
    <source>
        <dbReference type="SAM" id="MobiDB-lite"/>
    </source>
</evidence>
<reference evidence="3" key="1">
    <citation type="submission" date="2021-02" db="EMBL/GenBank/DDBJ databases">
        <authorList>
            <person name="Dougan E. K."/>
            <person name="Rhodes N."/>
            <person name="Thang M."/>
            <person name="Chan C."/>
        </authorList>
    </citation>
    <scope>NUCLEOTIDE SEQUENCE</scope>
</reference>
<organism evidence="3 4">
    <name type="scientific">Symbiodinium necroappetens</name>
    <dbReference type="NCBI Taxonomy" id="1628268"/>
    <lineage>
        <taxon>Eukaryota</taxon>
        <taxon>Sar</taxon>
        <taxon>Alveolata</taxon>
        <taxon>Dinophyceae</taxon>
        <taxon>Suessiales</taxon>
        <taxon>Symbiodiniaceae</taxon>
        <taxon>Symbiodinium</taxon>
    </lineage>
</organism>
<dbReference type="OrthoDB" id="408104at2759"/>
<dbReference type="EMBL" id="CAJNJA010097918">
    <property type="protein sequence ID" value="CAE7942878.1"/>
    <property type="molecule type" value="Genomic_DNA"/>
</dbReference>
<comment type="caution">
    <text evidence="3">The sequence shown here is derived from an EMBL/GenBank/DDBJ whole genome shotgun (WGS) entry which is preliminary data.</text>
</comment>
<dbReference type="Gene3D" id="2.40.50.140">
    <property type="entry name" value="Nucleic acid-binding proteins"/>
    <property type="match status" value="1"/>
</dbReference>
<gene>
    <name evidence="3" type="primary">ackA</name>
    <name evidence="3" type="ORF">SNEC2469_LOCUS34829</name>
</gene>
<keyword evidence="4" id="KW-1185">Reference proteome</keyword>
<name>A0A813CGV5_9DINO</name>
<dbReference type="SUPFAM" id="SSF54768">
    <property type="entry name" value="dsRNA-binding domain-like"/>
    <property type="match status" value="1"/>
</dbReference>
<dbReference type="Gene3D" id="3.30.160.20">
    <property type="match status" value="1"/>
</dbReference>
<feature type="region of interest" description="Disordered" evidence="1">
    <location>
        <begin position="80"/>
        <end position="115"/>
    </location>
</feature>
<feature type="domain" description="DRBM" evidence="2">
    <location>
        <begin position="4"/>
        <end position="70"/>
    </location>
</feature>
<evidence type="ECO:0000259" key="2">
    <source>
        <dbReference type="Pfam" id="PF00035"/>
    </source>
</evidence>
<feature type="compositionally biased region" description="Basic and acidic residues" evidence="1">
    <location>
        <begin position="97"/>
        <end position="109"/>
    </location>
</feature>